<comment type="caution">
    <text evidence="1">The sequence shown here is derived from an EMBL/GenBank/DDBJ whole genome shotgun (WGS) entry which is preliminary data.</text>
</comment>
<dbReference type="Proteomes" id="UP000016626">
    <property type="component" value="Unassembled WGS sequence"/>
</dbReference>
<evidence type="ECO:0000313" key="2">
    <source>
        <dbReference type="Proteomes" id="UP000016626"/>
    </source>
</evidence>
<dbReference type="HOGENOM" id="CLU_1914488_0_0_0"/>
<accession>U2Q6C0</accession>
<proteinExistence type="predicted"/>
<protein>
    <submittedName>
        <fullName evidence="1">Uncharacterized protein</fullName>
    </submittedName>
</protein>
<dbReference type="EMBL" id="AWVM01000051">
    <property type="protein sequence ID" value="ERK51916.1"/>
    <property type="molecule type" value="Genomic_DNA"/>
</dbReference>
<dbReference type="AlphaFoldDB" id="U2Q6C0"/>
<evidence type="ECO:0000313" key="1">
    <source>
        <dbReference type="EMBL" id="ERK51916.1"/>
    </source>
</evidence>
<organism evidence="1 2">
    <name type="scientific">Leptotrichia wadei (strain F0279)</name>
    <dbReference type="NCBI Taxonomy" id="888055"/>
    <lineage>
        <taxon>Bacteria</taxon>
        <taxon>Fusobacteriati</taxon>
        <taxon>Fusobacteriota</taxon>
        <taxon>Fusobacteriia</taxon>
        <taxon>Fusobacteriales</taxon>
        <taxon>Leptotrichiaceae</taxon>
        <taxon>Leptotrichia</taxon>
    </lineage>
</organism>
<gene>
    <name evidence="1" type="ORF">HMPREF9015_01001</name>
</gene>
<name>U2Q6C0_LEPWF</name>
<reference evidence="1 2" key="1">
    <citation type="submission" date="2013-06" db="EMBL/GenBank/DDBJ databases">
        <authorList>
            <person name="Weinstock G."/>
            <person name="Sodergren E."/>
            <person name="Lobos E.A."/>
            <person name="Fulton L."/>
            <person name="Fulton R."/>
            <person name="Courtney L."/>
            <person name="Fronick C."/>
            <person name="O'Laughlin M."/>
            <person name="Godfrey J."/>
            <person name="Wilson R.M."/>
            <person name="Miner T."/>
            <person name="Farmer C."/>
            <person name="Delehaunty K."/>
            <person name="Cordes M."/>
            <person name="Minx P."/>
            <person name="Tomlinson C."/>
            <person name="Chen J."/>
            <person name="Wollam A."/>
            <person name="Pepin K.H."/>
            <person name="Bhonagiri V."/>
            <person name="Zhang X."/>
            <person name="Warren W."/>
            <person name="Mitreva M."/>
            <person name="Mardis E.R."/>
            <person name="Wilson R.K."/>
        </authorList>
    </citation>
    <scope>NUCLEOTIDE SEQUENCE [LARGE SCALE GENOMIC DNA]</scope>
    <source>
        <strain evidence="1 2">F0279</strain>
    </source>
</reference>
<sequence>MVGKPKRKAGKGKGKNEKRMLKVTCFYFLSHELLASLVDIGVSPQTPLGRCPKPQSLPRKLEGTRSWENSWQEHVLVKNKSINTVTSTEILLISKIKATVTNFKVKATLTTLKELKLVTGLLNVFESKQEHN</sequence>